<dbReference type="EMBL" id="CAJVQB010056126">
    <property type="protein sequence ID" value="CAG8837548.1"/>
    <property type="molecule type" value="Genomic_DNA"/>
</dbReference>
<accession>A0ABN7WPH9</accession>
<evidence type="ECO:0000313" key="3">
    <source>
        <dbReference type="Proteomes" id="UP000789901"/>
    </source>
</evidence>
<feature type="region of interest" description="Disordered" evidence="1">
    <location>
        <begin position="54"/>
        <end position="111"/>
    </location>
</feature>
<sequence length="111" mass="12432">MVPITVDPKTTTKPELLPKLEELTSYVKDNIPDITAQQSKITLTSHLSQITSSISLTSQHRNGESLTMNPTMSNHHSTHNYPQADEATNSDPYYTHTDNSDNNNYYTTIPP</sequence>
<gene>
    <name evidence="2" type="ORF">GMARGA_LOCUS33547</name>
</gene>
<comment type="caution">
    <text evidence="2">The sequence shown here is derived from an EMBL/GenBank/DDBJ whole genome shotgun (WGS) entry which is preliminary data.</text>
</comment>
<proteinExistence type="predicted"/>
<name>A0ABN7WPH9_GIGMA</name>
<evidence type="ECO:0000313" key="2">
    <source>
        <dbReference type="EMBL" id="CAG8837548.1"/>
    </source>
</evidence>
<feature type="non-terminal residue" evidence="2">
    <location>
        <position position="111"/>
    </location>
</feature>
<dbReference type="Proteomes" id="UP000789901">
    <property type="component" value="Unassembled WGS sequence"/>
</dbReference>
<reference evidence="2 3" key="1">
    <citation type="submission" date="2021-06" db="EMBL/GenBank/DDBJ databases">
        <authorList>
            <person name="Kallberg Y."/>
            <person name="Tangrot J."/>
            <person name="Rosling A."/>
        </authorList>
    </citation>
    <scope>NUCLEOTIDE SEQUENCE [LARGE SCALE GENOMIC DNA]</scope>
    <source>
        <strain evidence="2 3">120-4 pot B 10/14</strain>
    </source>
</reference>
<protein>
    <submittedName>
        <fullName evidence="2">21293_t:CDS:1</fullName>
    </submittedName>
</protein>
<feature type="compositionally biased region" description="Low complexity" evidence="1">
    <location>
        <begin position="93"/>
        <end position="111"/>
    </location>
</feature>
<feature type="compositionally biased region" description="Polar residues" evidence="1">
    <location>
        <begin position="64"/>
        <end position="92"/>
    </location>
</feature>
<keyword evidence="3" id="KW-1185">Reference proteome</keyword>
<organism evidence="2 3">
    <name type="scientific">Gigaspora margarita</name>
    <dbReference type="NCBI Taxonomy" id="4874"/>
    <lineage>
        <taxon>Eukaryota</taxon>
        <taxon>Fungi</taxon>
        <taxon>Fungi incertae sedis</taxon>
        <taxon>Mucoromycota</taxon>
        <taxon>Glomeromycotina</taxon>
        <taxon>Glomeromycetes</taxon>
        <taxon>Diversisporales</taxon>
        <taxon>Gigasporaceae</taxon>
        <taxon>Gigaspora</taxon>
    </lineage>
</organism>
<evidence type="ECO:0000256" key="1">
    <source>
        <dbReference type="SAM" id="MobiDB-lite"/>
    </source>
</evidence>